<evidence type="ECO:0000313" key="1">
    <source>
        <dbReference type="EMBL" id="EOA84472.1"/>
    </source>
</evidence>
<dbReference type="HOGENOM" id="CLU_1603763_0_0_1"/>
<dbReference type="GeneID" id="19403330"/>
<reference evidence="1 2" key="2">
    <citation type="journal article" date="2013" name="PLoS Genet.">
        <title>Comparative genome structure, secondary metabolite, and effector coding capacity across Cochliobolus pathogens.</title>
        <authorList>
            <person name="Condon B.J."/>
            <person name="Leng Y."/>
            <person name="Wu D."/>
            <person name="Bushley K.E."/>
            <person name="Ohm R.A."/>
            <person name="Otillar R."/>
            <person name="Martin J."/>
            <person name="Schackwitz W."/>
            <person name="Grimwood J."/>
            <person name="MohdZainudin N."/>
            <person name="Xue C."/>
            <person name="Wang R."/>
            <person name="Manning V.A."/>
            <person name="Dhillon B."/>
            <person name="Tu Z.J."/>
            <person name="Steffenson B.J."/>
            <person name="Salamov A."/>
            <person name="Sun H."/>
            <person name="Lowry S."/>
            <person name="LaButti K."/>
            <person name="Han J."/>
            <person name="Copeland A."/>
            <person name="Lindquist E."/>
            <person name="Barry K."/>
            <person name="Schmutz J."/>
            <person name="Baker S.E."/>
            <person name="Ciuffetti L.M."/>
            <person name="Grigoriev I.V."/>
            <person name="Zhong S."/>
            <person name="Turgeon B.G."/>
        </authorList>
    </citation>
    <scope>NUCLEOTIDE SEQUENCE [LARGE SCALE GENOMIC DNA]</scope>
    <source>
        <strain evidence="2">28A</strain>
    </source>
</reference>
<protein>
    <submittedName>
        <fullName evidence="1">Uncharacterized protein</fullName>
    </submittedName>
</protein>
<dbReference type="EMBL" id="KB908704">
    <property type="protein sequence ID" value="EOA84472.1"/>
    <property type="molecule type" value="Genomic_DNA"/>
</dbReference>
<evidence type="ECO:0000313" key="2">
    <source>
        <dbReference type="Proteomes" id="UP000016935"/>
    </source>
</evidence>
<dbReference type="RefSeq" id="XP_008027885.1">
    <property type="nucleotide sequence ID" value="XM_008029694.1"/>
</dbReference>
<dbReference type="Proteomes" id="UP000016935">
    <property type="component" value="Unassembled WGS sequence"/>
</dbReference>
<keyword evidence="2" id="KW-1185">Reference proteome</keyword>
<organism evidence="1 2">
    <name type="scientific">Exserohilum turcicum (strain 28A)</name>
    <name type="common">Northern leaf blight fungus</name>
    <name type="synonym">Setosphaeria turcica</name>
    <dbReference type="NCBI Taxonomy" id="671987"/>
    <lineage>
        <taxon>Eukaryota</taxon>
        <taxon>Fungi</taxon>
        <taxon>Dikarya</taxon>
        <taxon>Ascomycota</taxon>
        <taxon>Pezizomycotina</taxon>
        <taxon>Dothideomycetes</taxon>
        <taxon>Pleosporomycetidae</taxon>
        <taxon>Pleosporales</taxon>
        <taxon>Pleosporineae</taxon>
        <taxon>Pleosporaceae</taxon>
        <taxon>Exserohilum</taxon>
    </lineage>
</organism>
<reference evidence="1 2" key="1">
    <citation type="journal article" date="2012" name="PLoS Pathog.">
        <title>Diverse lifestyles and strategies of plant pathogenesis encoded in the genomes of eighteen Dothideomycetes fungi.</title>
        <authorList>
            <person name="Ohm R.A."/>
            <person name="Feau N."/>
            <person name="Henrissat B."/>
            <person name="Schoch C.L."/>
            <person name="Horwitz B.A."/>
            <person name="Barry K.W."/>
            <person name="Condon B.J."/>
            <person name="Copeland A.C."/>
            <person name="Dhillon B."/>
            <person name="Glaser F."/>
            <person name="Hesse C.N."/>
            <person name="Kosti I."/>
            <person name="LaButti K."/>
            <person name="Lindquist E.A."/>
            <person name="Lucas S."/>
            <person name="Salamov A.A."/>
            <person name="Bradshaw R.E."/>
            <person name="Ciuffetti L."/>
            <person name="Hamelin R.C."/>
            <person name="Kema G.H.J."/>
            <person name="Lawrence C."/>
            <person name="Scott J.A."/>
            <person name="Spatafora J.W."/>
            <person name="Turgeon B.G."/>
            <person name="de Wit P.J.G.M."/>
            <person name="Zhong S."/>
            <person name="Goodwin S.B."/>
            <person name="Grigoriev I.V."/>
        </authorList>
    </citation>
    <scope>NUCLEOTIDE SEQUENCE [LARGE SCALE GENOMIC DNA]</scope>
    <source>
        <strain evidence="2">28A</strain>
    </source>
</reference>
<dbReference type="AlphaFoldDB" id="R0K828"/>
<accession>R0K828</accession>
<gene>
    <name evidence="1" type="ORF">SETTUDRAFT_29256</name>
</gene>
<name>R0K828_EXST2</name>
<proteinExistence type="predicted"/>
<sequence>MGSKVPNHSQLQPQLHQGQTLRPGLDIGVAQNVYGTAQAPLDTTMYGQMYGNSDITDPFLTPMQATGTMSSFGNEGLMATTAPANEVGFRSSANDKYHLDENEWSVSSQGDTITTHVFTGGSIQEWKICDFVVWFDWKDLVLRRPMEHADISKCSHVLGQPYTALD</sequence>